<evidence type="ECO:0000313" key="3">
    <source>
        <dbReference type="Proteomes" id="UP000236291"/>
    </source>
</evidence>
<dbReference type="EMBL" id="ASHM01083296">
    <property type="protein sequence ID" value="PNX60690.1"/>
    <property type="molecule type" value="Genomic_DNA"/>
</dbReference>
<reference evidence="2 3" key="2">
    <citation type="journal article" date="2017" name="Front. Plant Sci.">
        <title>Gene Classification and Mining of Molecular Markers Useful in Red Clover (Trifolium pratense) Breeding.</title>
        <authorList>
            <person name="Istvanek J."/>
            <person name="Dluhosova J."/>
            <person name="Dluhos P."/>
            <person name="Patkova L."/>
            <person name="Nedelnik J."/>
            <person name="Repkova J."/>
        </authorList>
    </citation>
    <scope>NUCLEOTIDE SEQUENCE [LARGE SCALE GENOMIC DNA]</scope>
    <source>
        <strain evidence="3">cv. Tatra</strain>
        <tissue evidence="2">Young leaves</tissue>
    </source>
</reference>
<evidence type="ECO:0000313" key="2">
    <source>
        <dbReference type="EMBL" id="PNX60690.1"/>
    </source>
</evidence>
<feature type="domain" description="Replication protein A 70 kDa DNA-binding subunit B/D first OB fold" evidence="1">
    <location>
        <begin position="24"/>
        <end position="62"/>
    </location>
</feature>
<feature type="non-terminal residue" evidence="2">
    <location>
        <position position="1"/>
    </location>
</feature>
<protein>
    <submittedName>
        <fullName evidence="2">Replication factor A protein</fullName>
    </submittedName>
</protein>
<evidence type="ECO:0000259" key="1">
    <source>
        <dbReference type="Pfam" id="PF02721"/>
    </source>
</evidence>
<dbReference type="AlphaFoldDB" id="A0A2K3K360"/>
<dbReference type="Pfam" id="PF02721">
    <property type="entry name" value="DUF223"/>
    <property type="match status" value="1"/>
</dbReference>
<proteinExistence type="predicted"/>
<dbReference type="InterPro" id="IPR012340">
    <property type="entry name" value="NA-bd_OB-fold"/>
</dbReference>
<dbReference type="Gene3D" id="2.40.50.140">
    <property type="entry name" value="Nucleic acid-binding proteins"/>
    <property type="match status" value="1"/>
</dbReference>
<name>A0A2K3K360_TRIPR</name>
<dbReference type="CDD" id="cd04480">
    <property type="entry name" value="RPA1_DBD_A_like"/>
    <property type="match status" value="1"/>
</dbReference>
<organism evidence="2 3">
    <name type="scientific">Trifolium pratense</name>
    <name type="common">Red clover</name>
    <dbReference type="NCBI Taxonomy" id="57577"/>
    <lineage>
        <taxon>Eukaryota</taxon>
        <taxon>Viridiplantae</taxon>
        <taxon>Streptophyta</taxon>
        <taxon>Embryophyta</taxon>
        <taxon>Tracheophyta</taxon>
        <taxon>Spermatophyta</taxon>
        <taxon>Magnoliopsida</taxon>
        <taxon>eudicotyledons</taxon>
        <taxon>Gunneridae</taxon>
        <taxon>Pentapetalae</taxon>
        <taxon>rosids</taxon>
        <taxon>fabids</taxon>
        <taxon>Fabales</taxon>
        <taxon>Fabaceae</taxon>
        <taxon>Papilionoideae</taxon>
        <taxon>50 kb inversion clade</taxon>
        <taxon>NPAAA clade</taxon>
        <taxon>Hologalegina</taxon>
        <taxon>IRL clade</taxon>
        <taxon>Trifolieae</taxon>
        <taxon>Trifolium</taxon>
    </lineage>
</organism>
<reference evidence="2 3" key="1">
    <citation type="journal article" date="2014" name="Am. J. Bot.">
        <title>Genome assembly and annotation for red clover (Trifolium pratense; Fabaceae).</title>
        <authorList>
            <person name="Istvanek J."/>
            <person name="Jaros M."/>
            <person name="Krenek A."/>
            <person name="Repkova J."/>
        </authorList>
    </citation>
    <scope>NUCLEOTIDE SEQUENCE [LARGE SCALE GENOMIC DNA]</scope>
    <source>
        <strain evidence="3">cv. Tatra</strain>
        <tissue evidence="2">Young leaves</tissue>
    </source>
</reference>
<accession>A0A2K3K360</accession>
<dbReference type="InterPro" id="IPR003871">
    <property type="entry name" value="RFA1B/D_OB_1st"/>
</dbReference>
<dbReference type="Proteomes" id="UP000236291">
    <property type="component" value="Unassembled WGS sequence"/>
</dbReference>
<gene>
    <name evidence="2" type="ORF">L195_g052060</name>
</gene>
<sequence length="65" mass="7094">GGNPHQGSNFATLEGAPAFLNPSETNSVEIILVDEKGGKIHATIRKQLLYMFQSKIEEGEAYQMS</sequence>
<comment type="caution">
    <text evidence="2">The sequence shown here is derived from an EMBL/GenBank/DDBJ whole genome shotgun (WGS) entry which is preliminary data.</text>
</comment>